<keyword evidence="2" id="KW-0238">DNA-binding</keyword>
<dbReference type="PANTHER" id="PTHR30461:SF23">
    <property type="entry name" value="DNA RECOMBINASE-RELATED"/>
    <property type="match status" value="1"/>
</dbReference>
<keyword evidence="8" id="KW-1185">Reference proteome</keyword>
<dbReference type="Gene3D" id="3.90.1750.20">
    <property type="entry name" value="Putative Large Serine Recombinase, Chain B, Domain 2"/>
    <property type="match status" value="1"/>
</dbReference>
<dbReference type="GO" id="GO:0000150">
    <property type="term" value="F:DNA strand exchange activity"/>
    <property type="evidence" value="ECO:0007669"/>
    <property type="project" value="InterPro"/>
</dbReference>
<evidence type="ECO:0000256" key="3">
    <source>
        <dbReference type="ARBA" id="ARBA00023172"/>
    </source>
</evidence>
<dbReference type="InterPro" id="IPR006119">
    <property type="entry name" value="Resolv_N"/>
</dbReference>
<dbReference type="KEGG" id="ahel:Q31a_57650"/>
<dbReference type="EMBL" id="CP036298">
    <property type="protein sequence ID" value="QDV27376.1"/>
    <property type="molecule type" value="Genomic_DNA"/>
</dbReference>
<organism evidence="7 8">
    <name type="scientific">Aureliella helgolandensis</name>
    <dbReference type="NCBI Taxonomy" id="2527968"/>
    <lineage>
        <taxon>Bacteria</taxon>
        <taxon>Pseudomonadati</taxon>
        <taxon>Planctomycetota</taxon>
        <taxon>Planctomycetia</taxon>
        <taxon>Pirellulales</taxon>
        <taxon>Pirellulaceae</taxon>
        <taxon>Aureliella</taxon>
    </lineage>
</organism>
<evidence type="ECO:0000259" key="6">
    <source>
        <dbReference type="PROSITE" id="PS51736"/>
    </source>
</evidence>
<protein>
    <submittedName>
        <fullName evidence="7">DNA-invertase hin</fullName>
    </submittedName>
</protein>
<dbReference type="InterPro" id="IPR036162">
    <property type="entry name" value="Resolvase-like_N_sf"/>
</dbReference>
<evidence type="ECO:0000256" key="4">
    <source>
        <dbReference type="PIRSR" id="PIRSR606118-50"/>
    </source>
</evidence>
<keyword evidence="1" id="KW-0229">DNA integration</keyword>
<evidence type="ECO:0000313" key="8">
    <source>
        <dbReference type="Proteomes" id="UP000318017"/>
    </source>
</evidence>
<dbReference type="PANTHER" id="PTHR30461">
    <property type="entry name" value="DNA-INVERTASE FROM LAMBDOID PROPHAGE"/>
    <property type="match status" value="1"/>
</dbReference>
<dbReference type="OrthoDB" id="267468at2"/>
<evidence type="ECO:0000256" key="5">
    <source>
        <dbReference type="PROSITE-ProRule" id="PRU10137"/>
    </source>
</evidence>
<accession>A0A518GFK2</accession>
<keyword evidence="3" id="KW-0233">DNA recombination</keyword>
<dbReference type="RefSeq" id="WP_145084673.1">
    <property type="nucleotide sequence ID" value="NZ_CP036298.1"/>
</dbReference>
<dbReference type="InterPro" id="IPR006118">
    <property type="entry name" value="Recombinase_CS"/>
</dbReference>
<dbReference type="GO" id="GO:0003677">
    <property type="term" value="F:DNA binding"/>
    <property type="evidence" value="ECO:0007669"/>
    <property type="project" value="UniProtKB-KW"/>
</dbReference>
<dbReference type="AlphaFoldDB" id="A0A518GFK2"/>
<feature type="domain" description="Resolvase/invertase-type recombinase catalytic" evidence="6">
    <location>
        <begin position="5"/>
        <end position="152"/>
    </location>
</feature>
<dbReference type="InterPro" id="IPR050639">
    <property type="entry name" value="SSR_resolvase"/>
</dbReference>
<dbReference type="PROSITE" id="PS51736">
    <property type="entry name" value="RECOMBINASES_3"/>
    <property type="match status" value="1"/>
</dbReference>
<dbReference type="Gene3D" id="3.40.50.1390">
    <property type="entry name" value="Resolvase, N-terminal catalytic domain"/>
    <property type="match status" value="1"/>
</dbReference>
<reference evidence="7 8" key="1">
    <citation type="submission" date="2019-02" db="EMBL/GenBank/DDBJ databases">
        <title>Deep-cultivation of Planctomycetes and their phenomic and genomic characterization uncovers novel biology.</title>
        <authorList>
            <person name="Wiegand S."/>
            <person name="Jogler M."/>
            <person name="Boedeker C."/>
            <person name="Pinto D."/>
            <person name="Vollmers J."/>
            <person name="Rivas-Marin E."/>
            <person name="Kohn T."/>
            <person name="Peeters S.H."/>
            <person name="Heuer A."/>
            <person name="Rast P."/>
            <person name="Oberbeckmann S."/>
            <person name="Bunk B."/>
            <person name="Jeske O."/>
            <person name="Meyerdierks A."/>
            <person name="Storesund J.E."/>
            <person name="Kallscheuer N."/>
            <person name="Luecker S."/>
            <person name="Lage O.M."/>
            <person name="Pohl T."/>
            <person name="Merkel B.J."/>
            <person name="Hornburger P."/>
            <person name="Mueller R.-W."/>
            <person name="Bruemmer F."/>
            <person name="Labrenz M."/>
            <person name="Spormann A.M."/>
            <person name="Op den Camp H."/>
            <person name="Overmann J."/>
            <person name="Amann R."/>
            <person name="Jetten M.S.M."/>
            <person name="Mascher T."/>
            <person name="Medema M.H."/>
            <person name="Devos D.P."/>
            <person name="Kaster A.-K."/>
            <person name="Ovreas L."/>
            <person name="Rohde M."/>
            <person name="Galperin M.Y."/>
            <person name="Jogler C."/>
        </authorList>
    </citation>
    <scope>NUCLEOTIDE SEQUENCE [LARGE SCALE GENOMIC DNA]</scope>
    <source>
        <strain evidence="7 8">Q31a</strain>
    </source>
</reference>
<dbReference type="InterPro" id="IPR011109">
    <property type="entry name" value="DNA_bind_recombinase_dom"/>
</dbReference>
<sequence>MTKLTAVIYIRVSTEDQATEGVSIDAQHSKLTAWCFANDYELIESFTDAGISGGRADNRPGLQSAIELACSTASALVVYSLSRLARSTKDTIAIGELLEKSGADLVSLSEKIDTTSAAGKMIFRMLAVMAEFEKDQVSERTRFAMAHKKSKGERVGTIPYGYDLKGDGVNLVENSSEQEVIGLMASLRNSGRSYRAIAAELESRGVLTKSGKSNWDHKTVSNIVKATAA</sequence>
<proteinExistence type="predicted"/>
<gene>
    <name evidence="7" type="primary">hin_3</name>
    <name evidence="7" type="ORF">Q31a_57650</name>
</gene>
<name>A0A518GFK2_9BACT</name>
<evidence type="ECO:0000256" key="1">
    <source>
        <dbReference type="ARBA" id="ARBA00022908"/>
    </source>
</evidence>
<dbReference type="Proteomes" id="UP000318017">
    <property type="component" value="Chromosome"/>
</dbReference>
<feature type="active site" description="O-(5'-phospho-DNA)-serine intermediate" evidence="4 5">
    <location>
        <position position="13"/>
    </location>
</feature>
<dbReference type="Pfam" id="PF07508">
    <property type="entry name" value="Recombinase"/>
    <property type="match status" value="1"/>
</dbReference>
<dbReference type="InterPro" id="IPR038109">
    <property type="entry name" value="DNA_bind_recomb_sf"/>
</dbReference>
<dbReference type="SMART" id="SM00857">
    <property type="entry name" value="Resolvase"/>
    <property type="match status" value="1"/>
</dbReference>
<dbReference type="SUPFAM" id="SSF53041">
    <property type="entry name" value="Resolvase-like"/>
    <property type="match status" value="1"/>
</dbReference>
<evidence type="ECO:0000256" key="2">
    <source>
        <dbReference type="ARBA" id="ARBA00023125"/>
    </source>
</evidence>
<dbReference type="CDD" id="cd00338">
    <property type="entry name" value="Ser_Recombinase"/>
    <property type="match status" value="1"/>
</dbReference>
<dbReference type="Pfam" id="PF00239">
    <property type="entry name" value="Resolvase"/>
    <property type="match status" value="1"/>
</dbReference>
<evidence type="ECO:0000313" key="7">
    <source>
        <dbReference type="EMBL" id="QDV27376.1"/>
    </source>
</evidence>
<dbReference type="GO" id="GO:0015074">
    <property type="term" value="P:DNA integration"/>
    <property type="evidence" value="ECO:0007669"/>
    <property type="project" value="UniProtKB-KW"/>
</dbReference>
<dbReference type="PROSITE" id="PS00397">
    <property type="entry name" value="RECOMBINASES_1"/>
    <property type="match status" value="1"/>
</dbReference>